<comment type="subcellular location">
    <subcellularLocation>
        <location evidence="2">Cytoplasm</location>
    </subcellularLocation>
</comment>
<organism evidence="3 4">
    <name type="scientific">Peptoniphilus asaccharolyticus DSM 20463</name>
    <dbReference type="NCBI Taxonomy" id="573058"/>
    <lineage>
        <taxon>Bacteria</taxon>
        <taxon>Bacillati</taxon>
        <taxon>Bacillota</taxon>
        <taxon>Tissierellia</taxon>
        <taxon>Tissierellales</taxon>
        <taxon>Peptoniphilaceae</taxon>
        <taxon>Peptoniphilus</taxon>
    </lineage>
</organism>
<dbReference type="InterPro" id="IPR015946">
    <property type="entry name" value="KH_dom-like_a/b"/>
</dbReference>
<dbReference type="AlphaFoldDB" id="A0A1W1USN9"/>
<dbReference type="NCBIfam" id="TIGR00082">
    <property type="entry name" value="rbfA"/>
    <property type="match status" value="1"/>
</dbReference>
<comment type="function">
    <text evidence="2">One of several proteins that assist in the late maturation steps of the functional core of the 30S ribosomal subunit. Associates with free 30S ribosomal subunits (but not with 30S subunits that are part of 70S ribosomes or polysomes). Required for efficient processing of 16S rRNA. May interact with the 5'-terminal helix region of 16S rRNA.</text>
</comment>
<dbReference type="EMBL" id="FWWR01000009">
    <property type="protein sequence ID" value="SMB83744.1"/>
    <property type="molecule type" value="Genomic_DNA"/>
</dbReference>
<evidence type="ECO:0000313" key="4">
    <source>
        <dbReference type="Proteomes" id="UP000192368"/>
    </source>
</evidence>
<dbReference type="InterPro" id="IPR020053">
    <property type="entry name" value="Ribosome-bd_factorA_CS"/>
</dbReference>
<dbReference type="GO" id="GO:0030490">
    <property type="term" value="P:maturation of SSU-rRNA"/>
    <property type="evidence" value="ECO:0007669"/>
    <property type="project" value="UniProtKB-UniRule"/>
</dbReference>
<sequence>MNPKRTQQISEEVRRAISDVIQNKLKDPRVPDIVSVSRVDVTNDLSFAKVYISFFTSEVEEAMQGINSSKGFIKKELSRMVKLRAMPELIFIHDDSIERGLEMNRLINEVNHGSRTDS</sequence>
<dbReference type="HAMAP" id="MF_00003">
    <property type="entry name" value="RbfA"/>
    <property type="match status" value="1"/>
</dbReference>
<dbReference type="InterPro" id="IPR023799">
    <property type="entry name" value="RbfA_dom_sf"/>
</dbReference>
<gene>
    <name evidence="2" type="primary">rbfA</name>
    <name evidence="3" type="ORF">SAMN00017477_0605</name>
</gene>
<name>A0A1W1USN9_PEPAS</name>
<evidence type="ECO:0000256" key="2">
    <source>
        <dbReference type="HAMAP-Rule" id="MF_00003"/>
    </source>
</evidence>
<comment type="similarity">
    <text evidence="2">Belongs to the RbfA family.</text>
</comment>
<dbReference type="STRING" id="573058.SAMN00017477_0605"/>
<dbReference type="InterPro" id="IPR000238">
    <property type="entry name" value="RbfA"/>
</dbReference>
<dbReference type="GO" id="GO:0005829">
    <property type="term" value="C:cytosol"/>
    <property type="evidence" value="ECO:0007669"/>
    <property type="project" value="TreeGrafter"/>
</dbReference>
<evidence type="ECO:0000256" key="1">
    <source>
        <dbReference type="ARBA" id="ARBA00022517"/>
    </source>
</evidence>
<accession>A0A1W1USN9</accession>
<reference evidence="4" key="1">
    <citation type="submission" date="2017-04" db="EMBL/GenBank/DDBJ databases">
        <authorList>
            <person name="Varghese N."/>
            <person name="Submissions S."/>
        </authorList>
    </citation>
    <scope>NUCLEOTIDE SEQUENCE [LARGE SCALE GENOMIC DNA]</scope>
    <source>
        <strain evidence="4">DSM 20463</strain>
    </source>
</reference>
<comment type="subunit">
    <text evidence="2">Monomer. Binds 30S ribosomal subunits, but not 50S ribosomal subunits or 70S ribosomes.</text>
</comment>
<dbReference type="PANTHER" id="PTHR33515">
    <property type="entry name" value="RIBOSOME-BINDING FACTOR A, CHLOROPLASTIC-RELATED"/>
    <property type="match status" value="1"/>
</dbReference>
<evidence type="ECO:0000313" key="3">
    <source>
        <dbReference type="EMBL" id="SMB83744.1"/>
    </source>
</evidence>
<protein>
    <recommendedName>
        <fullName evidence="2">Ribosome-binding factor A</fullName>
    </recommendedName>
</protein>
<dbReference type="OrthoDB" id="307788at2"/>
<keyword evidence="1 2" id="KW-0690">Ribosome biogenesis</keyword>
<dbReference type="GO" id="GO:0043024">
    <property type="term" value="F:ribosomal small subunit binding"/>
    <property type="evidence" value="ECO:0007669"/>
    <property type="project" value="TreeGrafter"/>
</dbReference>
<keyword evidence="2" id="KW-0963">Cytoplasm</keyword>
<dbReference type="PROSITE" id="PS01319">
    <property type="entry name" value="RBFA"/>
    <property type="match status" value="1"/>
</dbReference>
<dbReference type="Proteomes" id="UP000192368">
    <property type="component" value="Unassembled WGS sequence"/>
</dbReference>
<dbReference type="SUPFAM" id="SSF89919">
    <property type="entry name" value="Ribosome-binding factor A, RbfA"/>
    <property type="match status" value="1"/>
</dbReference>
<dbReference type="Gene3D" id="3.30.300.20">
    <property type="match status" value="1"/>
</dbReference>
<dbReference type="RefSeq" id="WP_084230267.1">
    <property type="nucleotide sequence ID" value="NZ_FWWR01000009.1"/>
</dbReference>
<dbReference type="Pfam" id="PF02033">
    <property type="entry name" value="RBFA"/>
    <property type="match status" value="1"/>
</dbReference>
<dbReference type="PANTHER" id="PTHR33515:SF1">
    <property type="entry name" value="RIBOSOME-BINDING FACTOR A, CHLOROPLASTIC-RELATED"/>
    <property type="match status" value="1"/>
</dbReference>
<keyword evidence="4" id="KW-1185">Reference proteome</keyword>
<proteinExistence type="inferred from homology"/>